<proteinExistence type="predicted"/>
<feature type="transmembrane region" description="Helical" evidence="7">
    <location>
        <begin position="73"/>
        <end position="94"/>
    </location>
</feature>
<keyword evidence="7" id="KW-0472">Membrane</keyword>
<evidence type="ECO:0000256" key="3">
    <source>
        <dbReference type="ARBA" id="ARBA00022553"/>
    </source>
</evidence>
<keyword evidence="10" id="KW-1185">Reference proteome</keyword>
<dbReference type="InterPro" id="IPR005467">
    <property type="entry name" value="His_kinase_dom"/>
</dbReference>
<protein>
    <recommendedName>
        <fullName evidence="2">histidine kinase</fullName>
        <ecNumber evidence="2">2.7.13.3</ecNumber>
    </recommendedName>
</protein>
<keyword evidence="6" id="KW-0902">Two-component regulatory system</keyword>
<keyword evidence="4" id="KW-0808">Transferase</keyword>
<evidence type="ECO:0000256" key="4">
    <source>
        <dbReference type="ARBA" id="ARBA00022679"/>
    </source>
</evidence>
<dbReference type="EMBL" id="CP002831">
    <property type="protein sequence ID" value="AFC26273.1"/>
    <property type="molecule type" value="Genomic_DNA"/>
</dbReference>
<dbReference type="InterPro" id="IPR050351">
    <property type="entry name" value="BphY/WalK/GraS-like"/>
</dbReference>
<dbReference type="InterPro" id="IPR036097">
    <property type="entry name" value="HisK_dim/P_sf"/>
</dbReference>
<dbReference type="AlphaFoldDB" id="H6L0A9"/>
<feature type="domain" description="Histidine kinase" evidence="8">
    <location>
        <begin position="113"/>
        <end position="326"/>
    </location>
</feature>
<evidence type="ECO:0000256" key="7">
    <source>
        <dbReference type="SAM" id="Phobius"/>
    </source>
</evidence>
<keyword evidence="5 9" id="KW-0418">Kinase</keyword>
<evidence type="ECO:0000259" key="8">
    <source>
        <dbReference type="PROSITE" id="PS50109"/>
    </source>
</evidence>
<evidence type="ECO:0000256" key="2">
    <source>
        <dbReference type="ARBA" id="ARBA00012438"/>
    </source>
</evidence>
<dbReference type="HOGENOM" id="CLU_000445_89_3_10"/>
<dbReference type="Proteomes" id="UP000007519">
    <property type="component" value="Chromosome"/>
</dbReference>
<dbReference type="FunFam" id="3.30.565.10:FF:000006">
    <property type="entry name" value="Sensor histidine kinase WalK"/>
    <property type="match status" value="1"/>
</dbReference>
<reference evidence="9 10" key="1">
    <citation type="journal article" date="2012" name="Stand. Genomic Sci.">
        <title>Complete genome sequencing and analysis of Saprospira grandis str. Lewin, a predatory marine bacterium.</title>
        <authorList>
            <person name="Saw J.H."/>
            <person name="Yuryev A."/>
            <person name="Kanbe M."/>
            <person name="Hou S."/>
            <person name="Young A.G."/>
            <person name="Aizawa S."/>
            <person name="Alam M."/>
        </authorList>
    </citation>
    <scope>NUCLEOTIDE SEQUENCE [LARGE SCALE GENOMIC DNA]</scope>
    <source>
        <strain evidence="9 10">Lewin</strain>
    </source>
</reference>
<evidence type="ECO:0000256" key="6">
    <source>
        <dbReference type="ARBA" id="ARBA00023012"/>
    </source>
</evidence>
<dbReference type="RefSeq" id="WP_015693864.1">
    <property type="nucleotide sequence ID" value="NC_016940.1"/>
</dbReference>
<dbReference type="InterPro" id="IPR036890">
    <property type="entry name" value="HATPase_C_sf"/>
</dbReference>
<dbReference type="Gene3D" id="3.30.565.10">
    <property type="entry name" value="Histidine kinase-like ATPase, C-terminal domain"/>
    <property type="match status" value="1"/>
</dbReference>
<dbReference type="Pfam" id="PF02518">
    <property type="entry name" value="HATPase_c"/>
    <property type="match status" value="1"/>
</dbReference>
<accession>H6L0A9</accession>
<dbReference type="OrthoDB" id="9804645at2"/>
<dbReference type="SUPFAM" id="SSF47384">
    <property type="entry name" value="Homodimeric domain of signal transducing histidine kinase"/>
    <property type="match status" value="1"/>
</dbReference>
<dbReference type="PROSITE" id="PS50109">
    <property type="entry name" value="HIS_KIN"/>
    <property type="match status" value="1"/>
</dbReference>
<sequence>MNQRSINILLYLVMAYILLAGSWWAYLLQTKTEAVWSAQQAEIQALQPDISKQQLQALPSFQAAQSHYYRQRMMIMGEGLVFLSLLLLGVYKIVQSQRKQWALAQQQQNFLLSITHELKSPIASVQLILETFQKRQLSPEQIQRLSKNALQDNQRLHKLVQDLLLAARVEGGHQYIFECLDLKQLLQEVIQWVQPRFPKEIRFIYDDQLDCMPQGDRSMLQSAFHNLLDNALKYAGQSPFLSVELRQKKDHYLIEFKDQGPGIPKTERQAIFQKFYRIGDERTRKSKGTGLGLYILQKVVAAHQGQIQIRENQPQGSIFSIKLPIK</sequence>
<name>H6L0A9_SAPGL</name>
<keyword evidence="7" id="KW-0812">Transmembrane</keyword>
<dbReference type="InterPro" id="IPR004358">
    <property type="entry name" value="Sig_transdc_His_kin-like_C"/>
</dbReference>
<evidence type="ECO:0000313" key="10">
    <source>
        <dbReference type="Proteomes" id="UP000007519"/>
    </source>
</evidence>
<dbReference type="GO" id="GO:0004721">
    <property type="term" value="F:phosphoprotein phosphatase activity"/>
    <property type="evidence" value="ECO:0007669"/>
    <property type="project" value="TreeGrafter"/>
</dbReference>
<evidence type="ECO:0000256" key="5">
    <source>
        <dbReference type="ARBA" id="ARBA00022777"/>
    </source>
</evidence>
<keyword evidence="3" id="KW-0597">Phosphoprotein</keyword>
<dbReference type="CDD" id="cd00075">
    <property type="entry name" value="HATPase"/>
    <property type="match status" value="1"/>
</dbReference>
<dbReference type="InterPro" id="IPR003661">
    <property type="entry name" value="HisK_dim/P_dom"/>
</dbReference>
<evidence type="ECO:0000256" key="1">
    <source>
        <dbReference type="ARBA" id="ARBA00000085"/>
    </source>
</evidence>
<dbReference type="InterPro" id="IPR003594">
    <property type="entry name" value="HATPase_dom"/>
</dbReference>
<dbReference type="PANTHER" id="PTHR45453">
    <property type="entry name" value="PHOSPHATE REGULON SENSOR PROTEIN PHOR"/>
    <property type="match status" value="1"/>
</dbReference>
<dbReference type="PANTHER" id="PTHR45453:SF1">
    <property type="entry name" value="PHOSPHATE REGULON SENSOR PROTEIN PHOR"/>
    <property type="match status" value="1"/>
</dbReference>
<dbReference type="CDD" id="cd00082">
    <property type="entry name" value="HisKA"/>
    <property type="match status" value="1"/>
</dbReference>
<dbReference type="GO" id="GO:0016036">
    <property type="term" value="P:cellular response to phosphate starvation"/>
    <property type="evidence" value="ECO:0007669"/>
    <property type="project" value="TreeGrafter"/>
</dbReference>
<dbReference type="KEGG" id="sgn:SGRA_3549"/>
<comment type="catalytic activity">
    <reaction evidence="1">
        <text>ATP + protein L-histidine = ADP + protein N-phospho-L-histidine.</text>
        <dbReference type="EC" id="2.7.13.3"/>
    </reaction>
</comment>
<dbReference type="PRINTS" id="PR00344">
    <property type="entry name" value="BCTRLSENSOR"/>
</dbReference>
<dbReference type="SUPFAM" id="SSF55874">
    <property type="entry name" value="ATPase domain of HSP90 chaperone/DNA topoisomerase II/histidine kinase"/>
    <property type="match status" value="1"/>
</dbReference>
<dbReference type="Pfam" id="PF00512">
    <property type="entry name" value="HisKA"/>
    <property type="match status" value="1"/>
</dbReference>
<feature type="transmembrane region" description="Helical" evidence="7">
    <location>
        <begin position="7"/>
        <end position="26"/>
    </location>
</feature>
<dbReference type="GO" id="GO:0000155">
    <property type="term" value="F:phosphorelay sensor kinase activity"/>
    <property type="evidence" value="ECO:0007669"/>
    <property type="project" value="InterPro"/>
</dbReference>
<evidence type="ECO:0000313" key="9">
    <source>
        <dbReference type="EMBL" id="AFC26273.1"/>
    </source>
</evidence>
<dbReference type="GO" id="GO:0005886">
    <property type="term" value="C:plasma membrane"/>
    <property type="evidence" value="ECO:0007669"/>
    <property type="project" value="TreeGrafter"/>
</dbReference>
<organism evidence="9 10">
    <name type="scientific">Saprospira grandis (strain Lewin)</name>
    <dbReference type="NCBI Taxonomy" id="984262"/>
    <lineage>
        <taxon>Bacteria</taxon>
        <taxon>Pseudomonadati</taxon>
        <taxon>Bacteroidota</taxon>
        <taxon>Saprospiria</taxon>
        <taxon>Saprospirales</taxon>
        <taxon>Saprospiraceae</taxon>
        <taxon>Saprospira</taxon>
    </lineage>
</organism>
<keyword evidence="7" id="KW-1133">Transmembrane helix</keyword>
<dbReference type="SMART" id="SM00387">
    <property type="entry name" value="HATPase_c"/>
    <property type="match status" value="1"/>
</dbReference>
<dbReference type="STRING" id="984262.SGRA_3549"/>
<dbReference type="SMART" id="SM00388">
    <property type="entry name" value="HisKA"/>
    <property type="match status" value="1"/>
</dbReference>
<dbReference type="Gene3D" id="1.10.287.130">
    <property type="match status" value="1"/>
</dbReference>
<dbReference type="EC" id="2.7.13.3" evidence="2"/>
<dbReference type="eggNOG" id="COG2205">
    <property type="taxonomic scope" value="Bacteria"/>
</dbReference>
<gene>
    <name evidence="9" type="ordered locus">SGRA_3549</name>
</gene>